<dbReference type="Proteomes" id="UP000095544">
    <property type="component" value="Unassembled WGS sequence"/>
</dbReference>
<dbReference type="Gene3D" id="3.20.20.150">
    <property type="entry name" value="Divalent-metal-dependent TIM barrel enzymes"/>
    <property type="match status" value="1"/>
</dbReference>
<dbReference type="SUPFAM" id="SSF51658">
    <property type="entry name" value="Xylose isomerase-like"/>
    <property type="match status" value="1"/>
</dbReference>
<organism evidence="2 3">
    <name type="scientific">Faecalicatena contorta</name>
    <dbReference type="NCBI Taxonomy" id="39482"/>
    <lineage>
        <taxon>Bacteria</taxon>
        <taxon>Bacillati</taxon>
        <taxon>Bacillota</taxon>
        <taxon>Clostridia</taxon>
        <taxon>Lachnospirales</taxon>
        <taxon>Lachnospiraceae</taxon>
        <taxon>Faecalicatena</taxon>
    </lineage>
</organism>
<gene>
    <name evidence="2" type="ORF">ERS852491_04916</name>
</gene>
<evidence type="ECO:0000259" key="1">
    <source>
        <dbReference type="Pfam" id="PF01261"/>
    </source>
</evidence>
<sequence>MKYSLMSLMVNDELKVKKPNFIHMMMMKEFGYEGENPTIDEVFEFLNGHGVPVKNGSMTFEDYVKFAKDAGYDGIDMMDFHLETEGKEAKKILEQYGITLSSVNIIIPFANAKTKSKFETMLGRAKRLISHAHEAGCRNVLLMPSVYTADADITREDAFHNMVNGLKACVDYGEEIGMTISTETLESIAVPYCSCGEMERIFQAVRKLKYTHDTGNPLTALENPAEVYEIFKDRTVSVHFKDFAYSTAEDGILCNDGRKVVSVPFGEGAVDFREHYDMLLRDGYQGFITIEGSVPADNSLDSAVKSLQYFKNMEREEREKLWGGKPE</sequence>
<feature type="domain" description="Xylose isomerase-like TIM barrel" evidence="1">
    <location>
        <begin position="65"/>
        <end position="312"/>
    </location>
</feature>
<dbReference type="AlphaFoldDB" id="A0A174MGQ1"/>
<dbReference type="PANTHER" id="PTHR12110">
    <property type="entry name" value="HYDROXYPYRUVATE ISOMERASE"/>
    <property type="match status" value="1"/>
</dbReference>
<dbReference type="PANTHER" id="PTHR12110:SF41">
    <property type="entry name" value="INOSOSE DEHYDRATASE"/>
    <property type="match status" value="1"/>
</dbReference>
<dbReference type="InterPro" id="IPR013022">
    <property type="entry name" value="Xyl_isomerase-like_TIM-brl"/>
</dbReference>
<dbReference type="InterPro" id="IPR050312">
    <property type="entry name" value="IolE/XylAMocC-like"/>
</dbReference>
<name>A0A174MGQ1_9FIRM</name>
<protein>
    <submittedName>
        <fullName evidence="2">Putative L-xylulose 5-phosphate 3-epimerase</fullName>
    </submittedName>
</protein>
<evidence type="ECO:0000313" key="2">
    <source>
        <dbReference type="EMBL" id="CUP34526.1"/>
    </source>
</evidence>
<evidence type="ECO:0000313" key="3">
    <source>
        <dbReference type="Proteomes" id="UP000095544"/>
    </source>
</evidence>
<dbReference type="InterPro" id="IPR036237">
    <property type="entry name" value="Xyl_isomerase-like_sf"/>
</dbReference>
<dbReference type="OrthoDB" id="9815124at2"/>
<dbReference type="RefSeq" id="WP_050642374.1">
    <property type="nucleotide sequence ID" value="NZ_CABKUE010000009.1"/>
</dbReference>
<dbReference type="Pfam" id="PF01261">
    <property type="entry name" value="AP_endonuc_2"/>
    <property type="match status" value="1"/>
</dbReference>
<accession>A0A174MGQ1</accession>
<dbReference type="STRING" id="39482.ERS852491_04916"/>
<dbReference type="EMBL" id="CYZU01000086">
    <property type="protein sequence ID" value="CUP34526.1"/>
    <property type="molecule type" value="Genomic_DNA"/>
</dbReference>
<reference evidence="2 3" key="1">
    <citation type="submission" date="2015-09" db="EMBL/GenBank/DDBJ databases">
        <authorList>
            <consortium name="Pathogen Informatics"/>
        </authorList>
    </citation>
    <scope>NUCLEOTIDE SEQUENCE [LARGE SCALE GENOMIC DNA]</scope>
    <source>
        <strain evidence="2 3">2789STDY5834876</strain>
    </source>
</reference>
<proteinExistence type="predicted"/>